<dbReference type="InterPro" id="IPR003329">
    <property type="entry name" value="Cytidylyl_trans"/>
</dbReference>
<evidence type="ECO:0000313" key="2">
    <source>
        <dbReference type="Proteomes" id="UP000000940"/>
    </source>
</evidence>
<dbReference type="InterPro" id="IPR050793">
    <property type="entry name" value="CMP-NeuNAc_synthase"/>
</dbReference>
<gene>
    <name evidence="1" type="ordered locus">Tnap_0416</name>
</gene>
<keyword evidence="1" id="KW-0548">Nucleotidyltransferase</keyword>
<dbReference type="Gene3D" id="3.90.550.10">
    <property type="entry name" value="Spore Coat Polysaccharide Biosynthesis Protein SpsA, Chain A"/>
    <property type="match status" value="1"/>
</dbReference>
<organism evidence="1 2">
    <name type="scientific">Thermotoga petrophila (strain ATCC BAA-489 / DSM 13996 / JCM 10882 / RKU-10)</name>
    <name type="common">Thermotoga naphthophila</name>
    <dbReference type="NCBI Taxonomy" id="590168"/>
    <lineage>
        <taxon>Bacteria</taxon>
        <taxon>Thermotogati</taxon>
        <taxon>Thermotogota</taxon>
        <taxon>Thermotogae</taxon>
        <taxon>Thermotogales</taxon>
        <taxon>Thermotogaceae</taxon>
        <taxon>Thermotoga</taxon>
    </lineage>
</organism>
<dbReference type="Proteomes" id="UP000000940">
    <property type="component" value="Chromosome"/>
</dbReference>
<dbReference type="AlphaFoldDB" id="D2C6C9"/>
<dbReference type="InterPro" id="IPR029044">
    <property type="entry name" value="Nucleotide-diphossugar_trans"/>
</dbReference>
<proteinExistence type="predicted"/>
<protein>
    <submittedName>
        <fullName evidence="1">Acylneuraminate cytidylyltransferase</fullName>
    </submittedName>
</protein>
<dbReference type="EMBL" id="CP001839">
    <property type="protein sequence ID" value="ADA66515.1"/>
    <property type="molecule type" value="Genomic_DNA"/>
</dbReference>
<name>D2C6C9_THEP2</name>
<evidence type="ECO:0000313" key="1">
    <source>
        <dbReference type="EMBL" id="ADA66515.1"/>
    </source>
</evidence>
<dbReference type="CDD" id="cd02513">
    <property type="entry name" value="CMP-NeuAc_Synthase"/>
    <property type="match status" value="1"/>
</dbReference>
<dbReference type="SUPFAM" id="SSF53448">
    <property type="entry name" value="Nucleotide-diphospho-sugar transferases"/>
    <property type="match status" value="1"/>
</dbReference>
<dbReference type="HOGENOM" id="CLU_042930_1_1_0"/>
<dbReference type="RefSeq" id="WP_012895969.1">
    <property type="nucleotide sequence ID" value="NC_013642.1"/>
</dbReference>
<dbReference type="GO" id="GO:0008781">
    <property type="term" value="F:N-acylneuraminate cytidylyltransferase activity"/>
    <property type="evidence" value="ECO:0007669"/>
    <property type="project" value="TreeGrafter"/>
</dbReference>
<reference evidence="1 2" key="1">
    <citation type="submission" date="2009-12" db="EMBL/GenBank/DDBJ databases">
        <title>Complete sequence of Thermotoga petrophila RKU-1.</title>
        <authorList>
            <consortium name="US DOE Joint Genome Institute"/>
            <person name="Lucas S."/>
            <person name="Copeland A."/>
            <person name="Lapidus A."/>
            <person name="Glavina del Rio T."/>
            <person name="Dalin E."/>
            <person name="Tice H."/>
            <person name="Bruce D."/>
            <person name="Goodwin L."/>
            <person name="Pitluck S."/>
            <person name="Munk A.C."/>
            <person name="Brettin T."/>
            <person name="Detter J.C."/>
            <person name="Han C."/>
            <person name="Tapia R."/>
            <person name="Larimer F."/>
            <person name="Land M."/>
            <person name="Hauser L."/>
            <person name="Kyrpides N."/>
            <person name="Mikhailova N."/>
            <person name="Nelson K.E."/>
            <person name="Gogarten J.P."/>
            <person name="Noll K.M."/>
        </authorList>
    </citation>
    <scope>NUCLEOTIDE SEQUENCE [LARGE SCALE GENOMIC DNA]</scope>
    <source>
        <strain evidence="2">ATCC BAA-489 / DSM 13996 / JCM 10882 / RKU-10</strain>
    </source>
</reference>
<dbReference type="PANTHER" id="PTHR21485:SF6">
    <property type="entry name" value="N-ACYLNEURAMINATE CYTIDYLYLTRANSFERASE-RELATED"/>
    <property type="match status" value="1"/>
</dbReference>
<dbReference type="KEGG" id="tnp:Tnap_0416"/>
<dbReference type="Pfam" id="PF02348">
    <property type="entry name" value="CTP_transf_3"/>
    <property type="match status" value="1"/>
</dbReference>
<keyword evidence="1" id="KW-0808">Transferase</keyword>
<sequence length="234" mass="27065">MKIVGIIPARRGSKGIRNKNIVNLCGKPLIYYTIKEALKSKVIDKLIVSTDSEKIAKLAKSFGAEVPFIRPKELATDDAKGIDVILHAMNWFESRGEIFDAVLVLQPTSPLRSHEDIIKAVEVFLEKKANAVVSVCEVEHHPLWANVLPDDKSMDNFIRKEIRNKNRQELPKYYRLNGAIYLARWNYLKNYKDWFHHKCYALIMPQERSVDIDSEVDLAVAEYFLKKWGRCYED</sequence>
<keyword evidence="2" id="KW-1185">Reference proteome</keyword>
<accession>D2C6C9</accession>
<dbReference type="PANTHER" id="PTHR21485">
    <property type="entry name" value="HAD SUPERFAMILY MEMBERS CMAS AND KDSC"/>
    <property type="match status" value="1"/>
</dbReference>